<dbReference type="AlphaFoldDB" id="A0A1B3D5G9"/>
<dbReference type="PANTHER" id="PTHR33154:SF33">
    <property type="entry name" value="TRANSCRIPTIONAL REPRESSOR SDPR"/>
    <property type="match status" value="1"/>
</dbReference>
<dbReference type="SUPFAM" id="SSF46785">
    <property type="entry name" value="Winged helix' DNA-binding domain"/>
    <property type="match status" value="1"/>
</dbReference>
<dbReference type="Gene3D" id="1.10.10.10">
    <property type="entry name" value="Winged helix-like DNA-binding domain superfamily/Winged helix DNA-binding domain"/>
    <property type="match status" value="1"/>
</dbReference>
<keyword evidence="2" id="KW-0238">DNA-binding</keyword>
<evidence type="ECO:0000256" key="3">
    <source>
        <dbReference type="ARBA" id="ARBA00023163"/>
    </source>
</evidence>
<dbReference type="CDD" id="cd00090">
    <property type="entry name" value="HTH_ARSR"/>
    <property type="match status" value="1"/>
</dbReference>
<evidence type="ECO:0000313" key="4">
    <source>
        <dbReference type="EMBL" id="QOU06694.1"/>
    </source>
</evidence>
<dbReference type="OrthoDB" id="9790747at2"/>
<evidence type="ECO:0000256" key="1">
    <source>
        <dbReference type="ARBA" id="ARBA00023015"/>
    </source>
</evidence>
<dbReference type="Proteomes" id="UP000593833">
    <property type="component" value="Chromosome"/>
</dbReference>
<sequence length="112" mass="12578">MSIDLDEIIKALAHPVRRDILTWLKDPKVQFPEQLHNHEYGICAGQIDQRCGLSQSTVSAHLATLQRAGLISSQKAGQWHFFKRNEETIQAFLAALVTELSPEVSSEMRAPL</sequence>
<accession>A0A1B3D5G9</accession>
<dbReference type="EMBL" id="CP063233">
    <property type="protein sequence ID" value="QOU06694.1"/>
    <property type="molecule type" value="Genomic_DNA"/>
</dbReference>
<keyword evidence="1" id="KW-0805">Transcription regulation</keyword>
<dbReference type="PANTHER" id="PTHR33154">
    <property type="entry name" value="TRANSCRIPTIONAL REGULATOR, ARSR FAMILY"/>
    <property type="match status" value="1"/>
</dbReference>
<reference evidence="4 5" key="1">
    <citation type="submission" date="2020-10" db="EMBL/GenBank/DDBJ databases">
        <title>Complete genome sequence of a novel Pseudomonas fluorescens strain isolated from the flower of kumarahou (Pomaderris kumeraho).</title>
        <authorList>
            <person name="Summers M.C."/>
            <person name="Nowak V."/>
            <person name="Fairhurst M.J."/>
            <person name="Owen J.G."/>
            <person name="Gerth M.L."/>
            <person name="Patrick W.M."/>
        </authorList>
    </citation>
    <scope>NUCLEOTIDE SEQUENCE [LARGE SCALE GENOMIC DNA]</scope>
    <source>
        <strain evidence="4 5">KF1</strain>
    </source>
</reference>
<dbReference type="RefSeq" id="WP_024073924.1">
    <property type="nucleotide sequence ID" value="NZ_CP015637.1"/>
</dbReference>
<dbReference type="InterPro" id="IPR051081">
    <property type="entry name" value="HTH_MetalResp_TranReg"/>
</dbReference>
<dbReference type="InterPro" id="IPR011991">
    <property type="entry name" value="ArsR-like_HTH"/>
</dbReference>
<evidence type="ECO:0000256" key="2">
    <source>
        <dbReference type="ARBA" id="ARBA00023125"/>
    </source>
</evidence>
<dbReference type="GO" id="GO:0003700">
    <property type="term" value="F:DNA-binding transcription factor activity"/>
    <property type="evidence" value="ECO:0007669"/>
    <property type="project" value="InterPro"/>
</dbReference>
<protein>
    <submittedName>
        <fullName evidence="4">Helix-turn-helix transcriptional regulator</fullName>
    </submittedName>
</protein>
<dbReference type="Pfam" id="PF12840">
    <property type="entry name" value="HTH_20"/>
    <property type="match status" value="1"/>
</dbReference>
<dbReference type="SMART" id="SM00418">
    <property type="entry name" value="HTH_ARSR"/>
    <property type="match status" value="1"/>
</dbReference>
<proteinExistence type="predicted"/>
<dbReference type="NCBIfam" id="NF033788">
    <property type="entry name" value="HTH_metalloreg"/>
    <property type="match status" value="1"/>
</dbReference>
<name>A0A1B3D5G9_PSEFL</name>
<gene>
    <name evidence="4" type="ORF">IM720_08205</name>
</gene>
<evidence type="ECO:0000313" key="5">
    <source>
        <dbReference type="Proteomes" id="UP000593833"/>
    </source>
</evidence>
<dbReference type="InterPro" id="IPR036388">
    <property type="entry name" value="WH-like_DNA-bd_sf"/>
</dbReference>
<keyword evidence="3" id="KW-0804">Transcription</keyword>
<dbReference type="PROSITE" id="PS50987">
    <property type="entry name" value="HTH_ARSR_2"/>
    <property type="match status" value="1"/>
</dbReference>
<dbReference type="InterPro" id="IPR036390">
    <property type="entry name" value="WH_DNA-bd_sf"/>
</dbReference>
<dbReference type="GO" id="GO:0003677">
    <property type="term" value="F:DNA binding"/>
    <property type="evidence" value="ECO:0007669"/>
    <property type="project" value="UniProtKB-KW"/>
</dbReference>
<organism evidence="4 5">
    <name type="scientific">Pseudomonas fluorescens</name>
    <dbReference type="NCBI Taxonomy" id="294"/>
    <lineage>
        <taxon>Bacteria</taxon>
        <taxon>Pseudomonadati</taxon>
        <taxon>Pseudomonadota</taxon>
        <taxon>Gammaproteobacteria</taxon>
        <taxon>Pseudomonadales</taxon>
        <taxon>Pseudomonadaceae</taxon>
        <taxon>Pseudomonas</taxon>
    </lineage>
</organism>
<dbReference type="InterPro" id="IPR001845">
    <property type="entry name" value="HTH_ArsR_DNA-bd_dom"/>
</dbReference>